<keyword evidence="5" id="KW-1185">Reference proteome</keyword>
<evidence type="ECO:0000256" key="2">
    <source>
        <dbReference type="PROSITE-ProRule" id="PRU00124"/>
    </source>
</evidence>
<dbReference type="InterPro" id="IPR023415">
    <property type="entry name" value="LDLR_class-A_CS"/>
</dbReference>
<dbReference type="SMART" id="SM00192">
    <property type="entry name" value="LDLa"/>
    <property type="match status" value="1"/>
</dbReference>
<dbReference type="AlphaFoldDB" id="A0A9N7VNS1"/>
<keyword evidence="1 2" id="KW-1015">Disulfide bond</keyword>
<dbReference type="SUPFAM" id="SSF57424">
    <property type="entry name" value="LDL receptor-like module"/>
    <property type="match status" value="1"/>
</dbReference>
<dbReference type="PROSITE" id="PS01209">
    <property type="entry name" value="LDLRA_1"/>
    <property type="match status" value="1"/>
</dbReference>
<evidence type="ECO:0000256" key="3">
    <source>
        <dbReference type="SAM" id="MobiDB-lite"/>
    </source>
</evidence>
<reference evidence="4" key="1">
    <citation type="submission" date="2020-03" db="EMBL/GenBank/DDBJ databases">
        <authorList>
            <person name="Weist P."/>
        </authorList>
    </citation>
    <scope>NUCLEOTIDE SEQUENCE</scope>
</reference>
<dbReference type="InterPro" id="IPR036055">
    <property type="entry name" value="LDL_receptor-like_sf"/>
</dbReference>
<dbReference type="FunFam" id="4.10.400.10:FF:000014">
    <property type="entry name" value="Relaxin family peptide receptor 1"/>
    <property type="match status" value="1"/>
</dbReference>
<protein>
    <submittedName>
        <fullName evidence="4">Uncharacterized protein</fullName>
    </submittedName>
</protein>
<comment type="caution">
    <text evidence="4">The sequence shown here is derived from an EMBL/GenBank/DDBJ whole genome shotgun (WGS) entry which is preliminary data.</text>
</comment>
<organism evidence="4 5">
    <name type="scientific">Pleuronectes platessa</name>
    <name type="common">European plaice</name>
    <dbReference type="NCBI Taxonomy" id="8262"/>
    <lineage>
        <taxon>Eukaryota</taxon>
        <taxon>Metazoa</taxon>
        <taxon>Chordata</taxon>
        <taxon>Craniata</taxon>
        <taxon>Vertebrata</taxon>
        <taxon>Euteleostomi</taxon>
        <taxon>Actinopterygii</taxon>
        <taxon>Neopterygii</taxon>
        <taxon>Teleostei</taxon>
        <taxon>Neoteleostei</taxon>
        <taxon>Acanthomorphata</taxon>
        <taxon>Carangaria</taxon>
        <taxon>Pleuronectiformes</taxon>
        <taxon>Pleuronectoidei</taxon>
        <taxon>Pleuronectidae</taxon>
        <taxon>Pleuronectes</taxon>
    </lineage>
</organism>
<feature type="disulfide bond" evidence="2">
    <location>
        <begin position="103"/>
        <end position="118"/>
    </location>
</feature>
<dbReference type="Gene3D" id="4.10.400.10">
    <property type="entry name" value="Low-density Lipoprotein Receptor"/>
    <property type="match status" value="1"/>
</dbReference>
<sequence length="158" mass="17701">MRVYVAVILAYGVTGRERYGLLGALKSSNVNLKPLRGGRDGLMTSPKRPQITAAPPWAPSDTNGKFDVCRMNALNVTEEKATCPLGYFPCGNLTVCLPQLLHCNGIDDCGNQADEENCVRLVEKDETLSSFREIYLKLKRRNDKQKQQWGLQDKTLKR</sequence>
<dbReference type="InterPro" id="IPR002172">
    <property type="entry name" value="LDrepeatLR_classA_rpt"/>
</dbReference>
<gene>
    <name evidence="4" type="ORF">PLEPLA_LOCUS44151</name>
</gene>
<dbReference type="CDD" id="cd00112">
    <property type="entry name" value="LDLa"/>
    <property type="match status" value="1"/>
</dbReference>
<comment type="caution">
    <text evidence="2">Lacks conserved residue(s) required for the propagation of feature annotation.</text>
</comment>
<name>A0A9N7VNS1_PLEPL</name>
<dbReference type="Pfam" id="PF00057">
    <property type="entry name" value="Ldl_recept_a"/>
    <property type="match status" value="1"/>
</dbReference>
<evidence type="ECO:0000313" key="5">
    <source>
        <dbReference type="Proteomes" id="UP001153269"/>
    </source>
</evidence>
<accession>A0A9N7VNS1</accession>
<evidence type="ECO:0000313" key="4">
    <source>
        <dbReference type="EMBL" id="CAB1456367.1"/>
    </source>
</evidence>
<dbReference type="Proteomes" id="UP001153269">
    <property type="component" value="Unassembled WGS sequence"/>
</dbReference>
<dbReference type="PROSITE" id="PS50068">
    <property type="entry name" value="LDLRA_2"/>
    <property type="match status" value="1"/>
</dbReference>
<proteinExistence type="predicted"/>
<feature type="region of interest" description="Disordered" evidence="3">
    <location>
        <begin position="36"/>
        <end position="57"/>
    </location>
</feature>
<dbReference type="EMBL" id="CADEAL010004294">
    <property type="protein sequence ID" value="CAB1456367.1"/>
    <property type="molecule type" value="Genomic_DNA"/>
</dbReference>
<evidence type="ECO:0000256" key="1">
    <source>
        <dbReference type="ARBA" id="ARBA00023157"/>
    </source>
</evidence>